<dbReference type="EMBL" id="MU069574">
    <property type="protein sequence ID" value="KAF5838552.1"/>
    <property type="molecule type" value="Genomic_DNA"/>
</dbReference>
<accession>A0ABQ7GVB7</accession>
<comment type="cofactor">
    <cofactor evidence="1">
        <name>[4Fe-4S] cluster</name>
        <dbReference type="ChEBI" id="CHEBI:49883"/>
    </cofactor>
</comment>
<dbReference type="Gene3D" id="1.10.150.530">
    <property type="match status" value="1"/>
</dbReference>
<feature type="non-terminal residue" evidence="3">
    <location>
        <position position="239"/>
    </location>
</feature>
<evidence type="ECO:0000256" key="1">
    <source>
        <dbReference type="ARBA" id="ARBA00001966"/>
    </source>
</evidence>
<evidence type="ECO:0000313" key="4">
    <source>
        <dbReference type="Proteomes" id="UP000815325"/>
    </source>
</evidence>
<keyword evidence="2" id="KW-0408">Iron</keyword>
<dbReference type="Proteomes" id="UP000815325">
    <property type="component" value="Unassembled WGS sequence"/>
</dbReference>
<dbReference type="InterPro" id="IPR040072">
    <property type="entry name" value="Methyltransferase_A"/>
</dbReference>
<organism evidence="3 4">
    <name type="scientific">Dunaliella salina</name>
    <name type="common">Green alga</name>
    <name type="synonym">Protococcus salinus</name>
    <dbReference type="NCBI Taxonomy" id="3046"/>
    <lineage>
        <taxon>Eukaryota</taxon>
        <taxon>Viridiplantae</taxon>
        <taxon>Chlorophyta</taxon>
        <taxon>core chlorophytes</taxon>
        <taxon>Chlorophyceae</taxon>
        <taxon>CS clade</taxon>
        <taxon>Chlamydomonadales</taxon>
        <taxon>Dunaliellaceae</taxon>
        <taxon>Dunaliella</taxon>
    </lineage>
</organism>
<keyword evidence="2" id="KW-0004">4Fe-4S</keyword>
<name>A0ABQ7GVB7_DUNSA</name>
<evidence type="ECO:0000256" key="2">
    <source>
        <dbReference type="ARBA" id="ARBA00022485"/>
    </source>
</evidence>
<keyword evidence="2" id="KW-0479">Metal-binding</keyword>
<comment type="caution">
    <text evidence="3">The sequence shown here is derived from an EMBL/GenBank/DDBJ whole genome shotgun (WGS) entry which is preliminary data.</text>
</comment>
<keyword evidence="2" id="KW-0411">Iron-sulfur</keyword>
<keyword evidence="4" id="KW-1185">Reference proteome</keyword>
<dbReference type="PANTHER" id="PTHR30544:SF9">
    <property type="entry name" value="RADICAL SAM SUPERFAMILY PROTEIN"/>
    <property type="match status" value="1"/>
</dbReference>
<dbReference type="Gene3D" id="3.20.20.70">
    <property type="entry name" value="Aldolase class I"/>
    <property type="match status" value="1"/>
</dbReference>
<evidence type="ECO:0000313" key="3">
    <source>
        <dbReference type="EMBL" id="KAF5838552.1"/>
    </source>
</evidence>
<dbReference type="PANTHER" id="PTHR30544">
    <property type="entry name" value="23S RRNA METHYLTRANSFERASE"/>
    <property type="match status" value="1"/>
</dbReference>
<protein>
    <submittedName>
        <fullName evidence="3">Uncharacterized protein</fullName>
    </submittedName>
</protein>
<sequence>MQLPVFNPSCRGNPSCLGKKQKVCRQNVPLASPVGKRPFPAAIGACGHHVITWRAAFHRPSSSVPQAIAHPVESASAPARSPPPPPVQALTGPLAYHSPQTGYARHVLQDEAGRVSLKNFTLPQLESWCTSIGEPTKRAVHLWRWMYADGNWVHRLSDTCGRQNGVNARFAQDTEHLITTNGGLQLQGVARSRDGTRKLLFKLTGGEAKGSTIETVIIPVVRELGQKSRLTLCVSTQVG</sequence>
<reference evidence="3" key="1">
    <citation type="submission" date="2017-08" db="EMBL/GenBank/DDBJ databases">
        <authorList>
            <person name="Polle J.E."/>
            <person name="Barry K."/>
            <person name="Cushman J."/>
            <person name="Schmutz J."/>
            <person name="Tran D."/>
            <person name="Hathwaick L.T."/>
            <person name="Yim W.C."/>
            <person name="Jenkins J."/>
            <person name="Mckie-Krisberg Z.M."/>
            <person name="Prochnik S."/>
            <person name="Lindquist E."/>
            <person name="Dockter R.B."/>
            <person name="Adam C."/>
            <person name="Molina H."/>
            <person name="Bunkerborg J."/>
            <person name="Jin E."/>
            <person name="Buchheim M."/>
            <person name="Magnuson J."/>
        </authorList>
    </citation>
    <scope>NUCLEOTIDE SEQUENCE</scope>
    <source>
        <strain evidence="3">CCAP 19/18</strain>
    </source>
</reference>
<gene>
    <name evidence="3" type="ORF">DUNSADRAFT_2613</name>
</gene>
<dbReference type="InterPro" id="IPR013785">
    <property type="entry name" value="Aldolase_TIM"/>
</dbReference>
<proteinExistence type="predicted"/>